<dbReference type="Proteomes" id="UP000248349">
    <property type="component" value="Unassembled WGS sequence"/>
</dbReference>
<evidence type="ECO:0000313" key="1">
    <source>
        <dbReference type="EMBL" id="PYH42965.1"/>
    </source>
</evidence>
<name>A0A318Z6P6_9EURO</name>
<accession>A0A318Z6P6</accession>
<gene>
    <name evidence="1" type="ORF">BP01DRAFT_384915</name>
</gene>
<dbReference type="EMBL" id="KZ821247">
    <property type="protein sequence ID" value="PYH42965.1"/>
    <property type="molecule type" value="Genomic_DNA"/>
</dbReference>
<keyword evidence="2" id="KW-1185">Reference proteome</keyword>
<evidence type="ECO:0000313" key="2">
    <source>
        <dbReference type="Proteomes" id="UP000248349"/>
    </source>
</evidence>
<dbReference type="AlphaFoldDB" id="A0A318Z6P6"/>
<dbReference type="RefSeq" id="XP_025428947.1">
    <property type="nucleotide sequence ID" value="XM_025577552.1"/>
</dbReference>
<protein>
    <submittedName>
        <fullName evidence="1">Uncharacterized protein</fullName>
    </submittedName>
</protein>
<sequence length="169" mass="19014">MARVLDACHQAIKDVEHFARQLSEDFPGRLFLHLCHEHGPETPFDWKGATEDVETAFQGLRSEEKQSFVKQYGGLVYETYGGPVRLFSESLDEGNAPIPFEHGGRVEFNLQEDCEIIKQWAASLPASITASPGSPTPTREFRAYYGFETMGGKTRTNAYVVYAWLFSEA</sequence>
<dbReference type="GeneID" id="37078781"/>
<proteinExistence type="predicted"/>
<organism evidence="1 2">
    <name type="scientific">Aspergillus saccharolyticus JOP 1030-1</name>
    <dbReference type="NCBI Taxonomy" id="1450539"/>
    <lineage>
        <taxon>Eukaryota</taxon>
        <taxon>Fungi</taxon>
        <taxon>Dikarya</taxon>
        <taxon>Ascomycota</taxon>
        <taxon>Pezizomycotina</taxon>
        <taxon>Eurotiomycetes</taxon>
        <taxon>Eurotiomycetidae</taxon>
        <taxon>Eurotiales</taxon>
        <taxon>Aspergillaceae</taxon>
        <taxon>Aspergillus</taxon>
        <taxon>Aspergillus subgen. Circumdati</taxon>
    </lineage>
</organism>
<reference evidence="1 2" key="1">
    <citation type="submission" date="2016-12" db="EMBL/GenBank/DDBJ databases">
        <title>The genomes of Aspergillus section Nigri reveals drivers in fungal speciation.</title>
        <authorList>
            <consortium name="DOE Joint Genome Institute"/>
            <person name="Vesth T.C."/>
            <person name="Nybo J."/>
            <person name="Theobald S."/>
            <person name="Brandl J."/>
            <person name="Frisvad J.C."/>
            <person name="Nielsen K.F."/>
            <person name="Lyhne E.K."/>
            <person name="Kogle M.E."/>
            <person name="Kuo A."/>
            <person name="Riley R."/>
            <person name="Clum A."/>
            <person name="Nolan M."/>
            <person name="Lipzen A."/>
            <person name="Salamov A."/>
            <person name="Henrissat B."/>
            <person name="Wiebenga A."/>
            <person name="De Vries R.P."/>
            <person name="Grigoriev I.V."/>
            <person name="Mortensen U.H."/>
            <person name="Andersen M.R."/>
            <person name="Baker S.E."/>
        </authorList>
    </citation>
    <scope>NUCLEOTIDE SEQUENCE [LARGE SCALE GENOMIC DNA]</scope>
    <source>
        <strain evidence="1 2">JOP 1030-1</strain>
    </source>
</reference>